<evidence type="ECO:0000313" key="2">
    <source>
        <dbReference type="Proteomes" id="UP000000268"/>
    </source>
</evidence>
<keyword evidence="2" id="KW-1185">Reference proteome</keyword>
<evidence type="ECO:0000313" key="1">
    <source>
        <dbReference type="EMBL" id="ABW29127.1"/>
    </source>
</evidence>
<dbReference type="eggNOG" id="COG3350">
    <property type="taxonomic scope" value="Bacteria"/>
</dbReference>
<accession>B0CBK9</accession>
<dbReference type="Proteomes" id="UP000000268">
    <property type="component" value="Chromosome"/>
</dbReference>
<dbReference type="HOGENOM" id="CLU_087914_1_0_3"/>
<dbReference type="AlphaFoldDB" id="B0CBK9"/>
<dbReference type="RefSeq" id="WP_012164468.1">
    <property type="nucleotide sequence ID" value="NC_009925.1"/>
</dbReference>
<gene>
    <name evidence="1" type="ordered locus">AM1_4146</name>
</gene>
<evidence type="ECO:0008006" key="3">
    <source>
        <dbReference type="Google" id="ProtNLM"/>
    </source>
</evidence>
<reference evidence="1 2" key="1">
    <citation type="journal article" date="2008" name="Proc. Natl. Acad. Sci. U.S.A.">
        <title>Niche adaptation and genome expansion in the chlorophyll d-producing cyanobacterium Acaryochloris marina.</title>
        <authorList>
            <person name="Swingley W.D."/>
            <person name="Chen M."/>
            <person name="Cheung P.C."/>
            <person name="Conrad A.L."/>
            <person name="Dejesa L.C."/>
            <person name="Hao J."/>
            <person name="Honchak B.M."/>
            <person name="Karbach L.E."/>
            <person name="Kurdoglu A."/>
            <person name="Lahiri S."/>
            <person name="Mastrian S.D."/>
            <person name="Miyashita H."/>
            <person name="Page L."/>
            <person name="Ramakrishna P."/>
            <person name="Satoh S."/>
            <person name="Sattley W.M."/>
            <person name="Shimada Y."/>
            <person name="Taylor H.L."/>
            <person name="Tomo T."/>
            <person name="Tsuchiya T."/>
            <person name="Wang Z.T."/>
            <person name="Raymond J."/>
            <person name="Mimuro M."/>
            <person name="Blankenship R.E."/>
            <person name="Touchman J.W."/>
        </authorList>
    </citation>
    <scope>NUCLEOTIDE SEQUENCE [LARGE SCALE GENOMIC DNA]</scope>
    <source>
        <strain evidence="2">MBIC 11017</strain>
    </source>
</reference>
<dbReference type="EMBL" id="CP000828">
    <property type="protein sequence ID" value="ABW29127.1"/>
    <property type="molecule type" value="Genomic_DNA"/>
</dbReference>
<protein>
    <recommendedName>
        <fullName evidence="3">YHS domain protein</fullName>
    </recommendedName>
</protein>
<dbReference type="NCBIfam" id="NF041384">
    <property type="entry name" value="YHS_seleno_dom"/>
    <property type="match status" value="1"/>
</dbReference>
<dbReference type="KEGG" id="amr:AM1_4146"/>
<name>B0CBK9_ACAM1</name>
<proteinExistence type="predicted"/>
<sequence>MNPNRLPKIALSSIVLLGVVSTVPSITRTGEIATANPASEAAAPTAAIFAEDGIAIRGTDPVAYFTEGRPVQGVQDYAYEWQGVTWLFANAKHRDLFASNPEAYAPQYGGFCAYGVSQGALVAIVPEAWAIVDGKLYLNFSADVQQLWQEDIPGYISQANQTWPTLASKNAQSNLSY</sequence>
<organism evidence="1 2">
    <name type="scientific">Acaryochloris marina (strain MBIC 11017)</name>
    <dbReference type="NCBI Taxonomy" id="329726"/>
    <lineage>
        <taxon>Bacteria</taxon>
        <taxon>Bacillati</taxon>
        <taxon>Cyanobacteriota</taxon>
        <taxon>Cyanophyceae</taxon>
        <taxon>Acaryochloridales</taxon>
        <taxon>Acaryochloridaceae</taxon>
        <taxon>Acaryochloris</taxon>
    </lineage>
</organism>
<dbReference type="STRING" id="329726.AM1_4146"/>